<organism evidence="1 2">
    <name type="scientific">Coffea canephora</name>
    <name type="common">Robusta coffee</name>
    <dbReference type="NCBI Taxonomy" id="49390"/>
    <lineage>
        <taxon>Eukaryota</taxon>
        <taxon>Viridiplantae</taxon>
        <taxon>Streptophyta</taxon>
        <taxon>Embryophyta</taxon>
        <taxon>Tracheophyta</taxon>
        <taxon>Spermatophyta</taxon>
        <taxon>Magnoliopsida</taxon>
        <taxon>eudicotyledons</taxon>
        <taxon>Gunneridae</taxon>
        <taxon>Pentapetalae</taxon>
        <taxon>asterids</taxon>
        <taxon>lamiids</taxon>
        <taxon>Gentianales</taxon>
        <taxon>Rubiaceae</taxon>
        <taxon>Ixoroideae</taxon>
        <taxon>Gardenieae complex</taxon>
        <taxon>Bertiereae - Coffeeae clade</taxon>
        <taxon>Coffeeae</taxon>
        <taxon>Coffea</taxon>
    </lineage>
</organism>
<evidence type="ECO:0000313" key="2">
    <source>
        <dbReference type="Proteomes" id="UP000295252"/>
    </source>
</evidence>
<dbReference type="AlphaFoldDB" id="A0A068V1M9"/>
<proteinExistence type="predicted"/>
<sequence>MNVKRKNNSSSVIGYDTKAYCRPSLIGGNYGLLDTTTFVPNPDYYSALLWHQLMGRNVLATNFTGTKKIHA</sequence>
<dbReference type="Gramene" id="CDP14477">
    <property type="protein sequence ID" value="CDP14477"/>
    <property type="gene ID" value="GSCOC_T00040980001"/>
</dbReference>
<dbReference type="Proteomes" id="UP000295252">
    <property type="component" value="Chromosome X"/>
</dbReference>
<dbReference type="PANTHER" id="PTHR14363">
    <property type="entry name" value="HEPARANASE-RELATED"/>
    <property type="match status" value="1"/>
</dbReference>
<dbReference type="EMBL" id="HG739170">
    <property type="protein sequence ID" value="CDP14477.1"/>
    <property type="molecule type" value="Genomic_DNA"/>
</dbReference>
<evidence type="ECO:0000313" key="1">
    <source>
        <dbReference type="EMBL" id="CDP14477.1"/>
    </source>
</evidence>
<keyword evidence="2" id="KW-1185">Reference proteome</keyword>
<dbReference type="GO" id="GO:0004566">
    <property type="term" value="F:beta-glucuronidase activity"/>
    <property type="evidence" value="ECO:0007669"/>
    <property type="project" value="TreeGrafter"/>
</dbReference>
<dbReference type="GO" id="GO:0009505">
    <property type="term" value="C:plant-type cell wall"/>
    <property type="evidence" value="ECO:0007669"/>
    <property type="project" value="TreeGrafter"/>
</dbReference>
<name>A0A068V1M9_COFCA</name>
<dbReference type="OrthoDB" id="1727988at2759"/>
<gene>
    <name evidence="1" type="ORF">GSCOC_T00040980001</name>
</gene>
<dbReference type="OMA" id="TQHLHAY"/>
<protein>
    <submittedName>
        <fullName evidence="1">Uncharacterized protein</fullName>
    </submittedName>
</protein>
<dbReference type="PANTHER" id="PTHR14363:SF17">
    <property type="entry name" value="HEPARANASE-LIKE PROTEIN 3"/>
    <property type="match status" value="1"/>
</dbReference>
<dbReference type="InParanoid" id="A0A068V1M9"/>
<dbReference type="STRING" id="49390.A0A068V1M9"/>
<accession>A0A068V1M9</accession>
<reference evidence="2" key="1">
    <citation type="journal article" date="2014" name="Science">
        <title>The coffee genome provides insight into the convergent evolution of caffeine biosynthesis.</title>
        <authorList>
            <person name="Denoeud F."/>
            <person name="Carretero-Paulet L."/>
            <person name="Dereeper A."/>
            <person name="Droc G."/>
            <person name="Guyot R."/>
            <person name="Pietrella M."/>
            <person name="Zheng C."/>
            <person name="Alberti A."/>
            <person name="Anthony F."/>
            <person name="Aprea G."/>
            <person name="Aury J.M."/>
            <person name="Bento P."/>
            <person name="Bernard M."/>
            <person name="Bocs S."/>
            <person name="Campa C."/>
            <person name="Cenci A."/>
            <person name="Combes M.C."/>
            <person name="Crouzillat D."/>
            <person name="Da Silva C."/>
            <person name="Daddiego L."/>
            <person name="De Bellis F."/>
            <person name="Dussert S."/>
            <person name="Garsmeur O."/>
            <person name="Gayraud T."/>
            <person name="Guignon V."/>
            <person name="Jahn K."/>
            <person name="Jamilloux V."/>
            <person name="Joet T."/>
            <person name="Labadie K."/>
            <person name="Lan T."/>
            <person name="Leclercq J."/>
            <person name="Lepelley M."/>
            <person name="Leroy T."/>
            <person name="Li L.T."/>
            <person name="Librado P."/>
            <person name="Lopez L."/>
            <person name="Munoz A."/>
            <person name="Noel B."/>
            <person name="Pallavicini A."/>
            <person name="Perrotta G."/>
            <person name="Poncet V."/>
            <person name="Pot D."/>
            <person name="Priyono X."/>
            <person name="Rigoreau M."/>
            <person name="Rouard M."/>
            <person name="Rozas J."/>
            <person name="Tranchant-Dubreuil C."/>
            <person name="VanBuren R."/>
            <person name="Zhang Q."/>
            <person name="Andrade A.C."/>
            <person name="Argout X."/>
            <person name="Bertrand B."/>
            <person name="de Kochko A."/>
            <person name="Graziosi G."/>
            <person name="Henry R.J."/>
            <person name="Jayarama X."/>
            <person name="Ming R."/>
            <person name="Nagai C."/>
            <person name="Rounsley S."/>
            <person name="Sankoff D."/>
            <person name="Giuliano G."/>
            <person name="Albert V.A."/>
            <person name="Wincker P."/>
            <person name="Lashermes P."/>
        </authorList>
    </citation>
    <scope>NUCLEOTIDE SEQUENCE [LARGE SCALE GENOMIC DNA]</scope>
    <source>
        <strain evidence="2">cv. DH200-94</strain>
    </source>
</reference>
<dbReference type="PhylomeDB" id="A0A068V1M9"/>